<proteinExistence type="predicted"/>
<dbReference type="Proteomes" id="UP001596190">
    <property type="component" value="Unassembled WGS sequence"/>
</dbReference>
<dbReference type="RefSeq" id="WP_137631032.1">
    <property type="nucleotide sequence ID" value="NZ_BJDO01000020.1"/>
</dbReference>
<reference evidence="3" key="1">
    <citation type="journal article" date="2019" name="Int. J. Syst. Evol. Microbiol.">
        <title>The Global Catalogue of Microorganisms (GCM) 10K type strain sequencing project: providing services to taxonomists for standard genome sequencing and annotation.</title>
        <authorList>
            <consortium name="The Broad Institute Genomics Platform"/>
            <consortium name="The Broad Institute Genome Sequencing Center for Infectious Disease"/>
            <person name="Wu L."/>
            <person name="Ma J."/>
        </authorList>
    </citation>
    <scope>NUCLEOTIDE SEQUENCE [LARGE SCALE GENOMIC DNA]</scope>
    <source>
        <strain evidence="3">CCM 8950</strain>
    </source>
</reference>
<gene>
    <name evidence="2" type="ORF">ACFP1H_01845</name>
</gene>
<evidence type="ECO:0000259" key="1">
    <source>
        <dbReference type="Pfam" id="PF13612"/>
    </source>
</evidence>
<organism evidence="2 3">
    <name type="scientific">Secundilactobacillus hailunensis</name>
    <dbReference type="NCBI Taxonomy" id="2559923"/>
    <lineage>
        <taxon>Bacteria</taxon>
        <taxon>Bacillati</taxon>
        <taxon>Bacillota</taxon>
        <taxon>Bacilli</taxon>
        <taxon>Lactobacillales</taxon>
        <taxon>Lactobacillaceae</taxon>
        <taxon>Secundilactobacillus</taxon>
    </lineage>
</organism>
<dbReference type="EMBL" id="JBHSSA010000025">
    <property type="protein sequence ID" value="MFC6253345.1"/>
    <property type="molecule type" value="Genomic_DNA"/>
</dbReference>
<dbReference type="Pfam" id="PF13612">
    <property type="entry name" value="DDE_Tnp_1_3"/>
    <property type="match status" value="1"/>
</dbReference>
<protein>
    <submittedName>
        <fullName evidence="2">IS982 family transposase</fullName>
    </submittedName>
</protein>
<sequence>MQGHLKTIPKTNLIQATVRKFVKIVTPIYQLLPKHFRLRQNYRQLKVSDITIIACMLARIDLRDPSETHFHHILMASGIVVPERSRYNRRCRNLFQIMKMIRQYLLKRYRHDCTYEIIDSAPITLVSARRSNQAKVLRAIACKGYNATKQLYYYGFKLHAVMDNAGYFVSWELTPANIDDRKSVEELLREAPAHQVLADGGYLSRTLQKRLKSQEINFWFPLRKNMRKSGQVNSAFLKNQRRHIETGFNNLNIVGHFEHPRTRTLIGLGSRLAALFLWNVIKVHSNLIQGKSGLRID</sequence>
<keyword evidence="3" id="KW-1185">Reference proteome</keyword>
<comment type="caution">
    <text evidence="2">The sequence shown here is derived from an EMBL/GenBank/DDBJ whole genome shotgun (WGS) entry which is preliminary data.</text>
</comment>
<evidence type="ECO:0000313" key="2">
    <source>
        <dbReference type="EMBL" id="MFC6253345.1"/>
    </source>
</evidence>
<dbReference type="NCBIfam" id="NF033520">
    <property type="entry name" value="transpos_IS982"/>
    <property type="match status" value="1"/>
</dbReference>
<accession>A0ABW1T5P9</accession>
<feature type="domain" description="Transposase DDE" evidence="1">
    <location>
        <begin position="116"/>
        <end position="264"/>
    </location>
</feature>
<name>A0ABW1T5P9_9LACO</name>
<dbReference type="InterPro" id="IPR025668">
    <property type="entry name" value="Tnp_DDE_dom"/>
</dbReference>
<evidence type="ECO:0000313" key="3">
    <source>
        <dbReference type="Proteomes" id="UP001596190"/>
    </source>
</evidence>